<dbReference type="InterPro" id="IPR013752">
    <property type="entry name" value="KPA_reductase"/>
</dbReference>
<dbReference type="Gene3D" id="1.10.1040.10">
    <property type="entry name" value="N-(1-d-carboxylethyl)-l-norvaline Dehydrogenase, domain 2"/>
    <property type="match status" value="1"/>
</dbReference>
<dbReference type="Pfam" id="PF08546">
    <property type="entry name" value="ApbA_C"/>
    <property type="match status" value="1"/>
</dbReference>
<evidence type="ECO:0000256" key="1">
    <source>
        <dbReference type="ARBA" id="ARBA00007870"/>
    </source>
</evidence>
<evidence type="ECO:0000256" key="3">
    <source>
        <dbReference type="ARBA" id="ARBA00023002"/>
    </source>
</evidence>
<dbReference type="EMBL" id="KQ964247">
    <property type="protein sequence ID" value="KXJ93773.1"/>
    <property type="molecule type" value="Genomic_DNA"/>
</dbReference>
<feature type="compositionally biased region" description="Polar residues" evidence="4">
    <location>
        <begin position="102"/>
        <end position="122"/>
    </location>
</feature>
<dbReference type="InParanoid" id="A0A136J9C6"/>
<evidence type="ECO:0000259" key="6">
    <source>
        <dbReference type="Pfam" id="PF08546"/>
    </source>
</evidence>
<dbReference type="InterPro" id="IPR013328">
    <property type="entry name" value="6PGD_dom2"/>
</dbReference>
<name>A0A136J9C6_9PEZI</name>
<dbReference type="Pfam" id="PF02558">
    <property type="entry name" value="ApbA"/>
    <property type="match status" value="1"/>
</dbReference>
<dbReference type="PANTHER" id="PTHR43765:SF2">
    <property type="entry name" value="2-DEHYDROPANTOATE 2-REDUCTASE"/>
    <property type="match status" value="1"/>
</dbReference>
<dbReference type="InterPro" id="IPR008927">
    <property type="entry name" value="6-PGluconate_DH-like_C_sf"/>
</dbReference>
<proteinExistence type="inferred from homology"/>
<comment type="similarity">
    <text evidence="1">Belongs to the ketopantoate reductase family.</text>
</comment>
<keyword evidence="3" id="KW-0560">Oxidoreductase</keyword>
<feature type="domain" description="Ketopantoate reductase C-terminal" evidence="6">
    <location>
        <begin position="393"/>
        <end position="511"/>
    </location>
</feature>
<feature type="compositionally biased region" description="Pro residues" evidence="4">
    <location>
        <begin position="60"/>
        <end position="70"/>
    </location>
</feature>
<protein>
    <recommendedName>
        <fullName evidence="9">Ketopantoate reductase PanE/ApbA C terminal-domain-containing protein</fullName>
    </recommendedName>
</protein>
<dbReference type="InterPro" id="IPR050838">
    <property type="entry name" value="Ketopantoate_reductase"/>
</dbReference>
<evidence type="ECO:0000259" key="5">
    <source>
        <dbReference type="Pfam" id="PF02558"/>
    </source>
</evidence>
<dbReference type="SUPFAM" id="SSF48179">
    <property type="entry name" value="6-phosphogluconate dehydrogenase C-terminal domain-like"/>
    <property type="match status" value="1"/>
</dbReference>
<sequence>MCLREITTKSQQSPLKRSTQRKKRIHVDHQPSPPALFAPALFRTLGHDYREQRPGVPLCGAPPPPPPLPTPTVELRHAAVSEPQEASPATVDESRRAAQATRPDTQNSDTASVGVDTQSVDQRSPIAGQEAAEVAAEIVSEARPDRKAAKKARASPVSDKIHLGGFNVQARYLLHALSGLEGLPPVQVLTQNHGPSAAWAKEERSINVHDHLGNFISSRPIICPQYVGPSKSRLRPTGTVYNSKTQMIDNLVVALDDYALVPFMHTVKKFVNSNTTICLIHDGLGVMEDLNSDVFTDPSTRPQYICGLTHHWVSRHGANELSIRHKWHKRSSALYLSTPTETDGAAVPWDQLDVSPQTRHLLELLSKSPEINAKTLPWNRYVQRTLPGMVHSSLVDSISVMLGCRYNQIAEKRNARVLWNTMLTETLKIITAMPEVKSEPNMVTYFLSEKFRLELWAKLTRKDKTYSRWISLIKAGRRPPVDHFNGYFVRRAQELGISCKHNHTAQSVVQFKYMMRRDELSHFAGLGLGPYMADDDQLGGRQDGTFEVDF</sequence>
<dbReference type="InterPro" id="IPR013332">
    <property type="entry name" value="KPR_N"/>
</dbReference>
<dbReference type="Proteomes" id="UP000070501">
    <property type="component" value="Unassembled WGS sequence"/>
</dbReference>
<organism evidence="7 8">
    <name type="scientific">Microdochium bolleyi</name>
    <dbReference type="NCBI Taxonomy" id="196109"/>
    <lineage>
        <taxon>Eukaryota</taxon>
        <taxon>Fungi</taxon>
        <taxon>Dikarya</taxon>
        <taxon>Ascomycota</taxon>
        <taxon>Pezizomycotina</taxon>
        <taxon>Sordariomycetes</taxon>
        <taxon>Xylariomycetidae</taxon>
        <taxon>Xylariales</taxon>
        <taxon>Microdochiaceae</taxon>
        <taxon>Microdochium</taxon>
    </lineage>
</organism>
<feature type="compositionally biased region" description="Polar residues" evidence="4">
    <location>
        <begin position="8"/>
        <end position="17"/>
    </location>
</feature>
<evidence type="ECO:0000313" key="8">
    <source>
        <dbReference type="Proteomes" id="UP000070501"/>
    </source>
</evidence>
<reference evidence="8" key="1">
    <citation type="submission" date="2016-02" db="EMBL/GenBank/DDBJ databases">
        <title>Draft genome sequence of Microdochium bolleyi, a fungal endophyte of beachgrass.</title>
        <authorList>
            <consortium name="DOE Joint Genome Institute"/>
            <person name="David A.S."/>
            <person name="May G."/>
            <person name="Haridas S."/>
            <person name="Lim J."/>
            <person name="Wang M."/>
            <person name="Labutti K."/>
            <person name="Lipzen A."/>
            <person name="Barry K."/>
            <person name="Grigoriev I.V."/>
        </authorList>
    </citation>
    <scope>NUCLEOTIDE SEQUENCE [LARGE SCALE GENOMIC DNA]</scope>
    <source>
        <strain evidence="8">J235TASD1</strain>
    </source>
</reference>
<dbReference type="GO" id="GO:0005739">
    <property type="term" value="C:mitochondrion"/>
    <property type="evidence" value="ECO:0007669"/>
    <property type="project" value="TreeGrafter"/>
</dbReference>
<evidence type="ECO:0000313" key="7">
    <source>
        <dbReference type="EMBL" id="KXJ93773.1"/>
    </source>
</evidence>
<dbReference type="OrthoDB" id="73846at2759"/>
<keyword evidence="2" id="KW-0521">NADP</keyword>
<gene>
    <name evidence="7" type="ORF">Micbo1qcDRAFT_158647</name>
</gene>
<dbReference type="AlphaFoldDB" id="A0A136J9C6"/>
<accession>A0A136J9C6</accession>
<evidence type="ECO:0000256" key="2">
    <source>
        <dbReference type="ARBA" id="ARBA00022857"/>
    </source>
</evidence>
<feature type="region of interest" description="Disordered" evidence="4">
    <location>
        <begin position="53"/>
        <end position="123"/>
    </location>
</feature>
<evidence type="ECO:0000256" key="4">
    <source>
        <dbReference type="SAM" id="MobiDB-lite"/>
    </source>
</evidence>
<dbReference type="GO" id="GO:0008677">
    <property type="term" value="F:2-dehydropantoate 2-reductase activity"/>
    <property type="evidence" value="ECO:0007669"/>
    <property type="project" value="TreeGrafter"/>
</dbReference>
<keyword evidence="8" id="KW-1185">Reference proteome</keyword>
<dbReference type="GO" id="GO:0050661">
    <property type="term" value="F:NADP binding"/>
    <property type="evidence" value="ECO:0007669"/>
    <property type="project" value="TreeGrafter"/>
</dbReference>
<dbReference type="STRING" id="196109.A0A136J9C6"/>
<dbReference type="PANTHER" id="PTHR43765">
    <property type="entry name" value="2-DEHYDROPANTOATE 2-REDUCTASE-RELATED"/>
    <property type="match status" value="1"/>
</dbReference>
<feature type="region of interest" description="Disordered" evidence="4">
    <location>
        <begin position="1"/>
        <end position="36"/>
    </location>
</feature>
<feature type="domain" description="Ketopantoate reductase N-terminal" evidence="5">
    <location>
        <begin position="226"/>
        <end position="322"/>
    </location>
</feature>
<evidence type="ECO:0008006" key="9">
    <source>
        <dbReference type="Google" id="ProtNLM"/>
    </source>
</evidence>